<evidence type="ECO:0000313" key="3">
    <source>
        <dbReference type="Proteomes" id="UP000265120"/>
    </source>
</evidence>
<sequence length="151" mass="16991">MINLEIRANIKFLTKLEWKPVKIIEALQQVYGDASPSRAVVYAWIKRFKEGREGLQDDPREGRPSTSKNEHNVELVRNLVAEDNQITVDAVASEVGISHGSAFSILTQELGLRKPLARWVPKTFSEDHLAQTPDDLHMGGSETNPINYPPF</sequence>
<evidence type="ECO:0000313" key="2">
    <source>
        <dbReference type="Ensembl" id="ENSCSEP00000009186.1"/>
    </source>
</evidence>
<dbReference type="InterPro" id="IPR052709">
    <property type="entry name" value="Transposase-MT_Hybrid"/>
</dbReference>
<dbReference type="GeneTree" id="ENSGT00940000166405"/>
<dbReference type="InParanoid" id="A0A3P8V7K6"/>
<dbReference type="STRING" id="244447.ENSCSEP00000009186"/>
<dbReference type="Gene3D" id="1.10.10.1450">
    <property type="match status" value="1"/>
</dbReference>
<evidence type="ECO:0000256" key="1">
    <source>
        <dbReference type="SAM" id="MobiDB-lite"/>
    </source>
</evidence>
<organism evidence="2 3">
    <name type="scientific">Cynoglossus semilaevis</name>
    <name type="common">Tongue sole</name>
    <dbReference type="NCBI Taxonomy" id="244447"/>
    <lineage>
        <taxon>Eukaryota</taxon>
        <taxon>Metazoa</taxon>
        <taxon>Chordata</taxon>
        <taxon>Craniata</taxon>
        <taxon>Vertebrata</taxon>
        <taxon>Euteleostomi</taxon>
        <taxon>Actinopterygii</taxon>
        <taxon>Neopterygii</taxon>
        <taxon>Teleostei</taxon>
        <taxon>Neoteleostei</taxon>
        <taxon>Acanthomorphata</taxon>
        <taxon>Carangaria</taxon>
        <taxon>Pleuronectiformes</taxon>
        <taxon>Pleuronectoidei</taxon>
        <taxon>Cynoglossidae</taxon>
        <taxon>Cynoglossinae</taxon>
        <taxon>Cynoglossus</taxon>
    </lineage>
</organism>
<dbReference type="OMA" id="CVTIREI"/>
<dbReference type="Proteomes" id="UP000265120">
    <property type="component" value="Chromosome 15"/>
</dbReference>
<dbReference type="PANTHER" id="PTHR46060">
    <property type="entry name" value="MARINER MOS1 TRANSPOSASE-LIKE PROTEIN"/>
    <property type="match status" value="1"/>
</dbReference>
<dbReference type="Ensembl" id="ENSCSET00000009294.1">
    <property type="protein sequence ID" value="ENSCSEP00000009186.1"/>
    <property type="gene ID" value="ENSCSEG00000005895.1"/>
</dbReference>
<dbReference type="AlphaFoldDB" id="A0A3P8V7K6"/>
<protein>
    <recommendedName>
        <fullName evidence="4">Mos1 transposase HTH domain-containing protein</fullName>
    </recommendedName>
</protein>
<proteinExistence type="predicted"/>
<reference evidence="2" key="3">
    <citation type="submission" date="2025-09" db="UniProtKB">
        <authorList>
            <consortium name="Ensembl"/>
        </authorList>
    </citation>
    <scope>IDENTIFICATION</scope>
</reference>
<keyword evidence="3" id="KW-1185">Reference proteome</keyword>
<feature type="compositionally biased region" description="Polar residues" evidence="1">
    <location>
        <begin position="141"/>
        <end position="151"/>
    </location>
</feature>
<evidence type="ECO:0008006" key="4">
    <source>
        <dbReference type="Google" id="ProtNLM"/>
    </source>
</evidence>
<reference evidence="2" key="2">
    <citation type="submission" date="2025-08" db="UniProtKB">
        <authorList>
            <consortium name="Ensembl"/>
        </authorList>
    </citation>
    <scope>IDENTIFICATION</scope>
</reference>
<reference evidence="2 3" key="1">
    <citation type="journal article" date="2014" name="Nat. Genet.">
        <title>Whole-genome sequence of a flatfish provides insights into ZW sex chromosome evolution and adaptation to a benthic lifestyle.</title>
        <authorList>
            <person name="Chen S."/>
            <person name="Zhang G."/>
            <person name="Shao C."/>
            <person name="Huang Q."/>
            <person name="Liu G."/>
            <person name="Zhang P."/>
            <person name="Song W."/>
            <person name="An N."/>
            <person name="Chalopin D."/>
            <person name="Volff J.N."/>
            <person name="Hong Y."/>
            <person name="Li Q."/>
            <person name="Sha Z."/>
            <person name="Zhou H."/>
            <person name="Xie M."/>
            <person name="Yu Q."/>
            <person name="Liu Y."/>
            <person name="Xiang H."/>
            <person name="Wang N."/>
            <person name="Wu K."/>
            <person name="Yang C."/>
            <person name="Zhou Q."/>
            <person name="Liao X."/>
            <person name="Yang L."/>
            <person name="Hu Q."/>
            <person name="Zhang J."/>
            <person name="Meng L."/>
            <person name="Jin L."/>
            <person name="Tian Y."/>
            <person name="Lian J."/>
            <person name="Yang J."/>
            <person name="Miao G."/>
            <person name="Liu S."/>
            <person name="Liang Z."/>
            <person name="Yan F."/>
            <person name="Li Y."/>
            <person name="Sun B."/>
            <person name="Zhang H."/>
            <person name="Zhang J."/>
            <person name="Zhu Y."/>
            <person name="Du M."/>
            <person name="Zhao Y."/>
            <person name="Schartl M."/>
            <person name="Tang Q."/>
            <person name="Wang J."/>
        </authorList>
    </citation>
    <scope>NUCLEOTIDE SEQUENCE</scope>
</reference>
<dbReference type="PANTHER" id="PTHR46060:SF1">
    <property type="entry name" value="MARINER MOS1 TRANSPOSASE-LIKE PROTEIN"/>
    <property type="match status" value="1"/>
</dbReference>
<feature type="region of interest" description="Disordered" evidence="1">
    <location>
        <begin position="130"/>
        <end position="151"/>
    </location>
</feature>
<name>A0A3P8V7K6_CYNSE</name>
<accession>A0A3P8V7K6</accession>